<evidence type="ECO:0000256" key="1">
    <source>
        <dbReference type="ARBA" id="ARBA00022679"/>
    </source>
</evidence>
<comment type="caution">
    <text evidence="2">The sequence shown here is derived from an EMBL/GenBank/DDBJ whole genome shotgun (WGS) entry which is preliminary data.</text>
</comment>
<evidence type="ECO:0000313" key="3">
    <source>
        <dbReference type="Proteomes" id="UP000249165"/>
    </source>
</evidence>
<keyword evidence="1 2" id="KW-0808">Transferase</keyword>
<gene>
    <name evidence="2" type="ORF">ATI53_103313</name>
</gene>
<dbReference type="PANTHER" id="PTHR12788">
    <property type="entry name" value="PROTEIN-TYROSINE SULFOTRANSFERASE 2"/>
    <property type="match status" value="1"/>
</dbReference>
<dbReference type="Proteomes" id="UP000249165">
    <property type="component" value="Unassembled WGS sequence"/>
</dbReference>
<dbReference type="Gene3D" id="3.40.50.300">
    <property type="entry name" value="P-loop containing nucleotide triphosphate hydrolases"/>
    <property type="match status" value="1"/>
</dbReference>
<name>A0A327Y0C7_9RHOB</name>
<dbReference type="InterPro" id="IPR026634">
    <property type="entry name" value="TPST-like"/>
</dbReference>
<dbReference type="InterPro" id="IPR027417">
    <property type="entry name" value="P-loop_NTPase"/>
</dbReference>
<organism evidence="2 3">
    <name type="scientific">Salipiger aestuarii</name>
    <dbReference type="NCBI Taxonomy" id="568098"/>
    <lineage>
        <taxon>Bacteria</taxon>
        <taxon>Pseudomonadati</taxon>
        <taxon>Pseudomonadota</taxon>
        <taxon>Alphaproteobacteria</taxon>
        <taxon>Rhodobacterales</taxon>
        <taxon>Roseobacteraceae</taxon>
        <taxon>Salipiger</taxon>
    </lineage>
</organism>
<dbReference type="RefSeq" id="WP_083840754.1">
    <property type="nucleotide sequence ID" value="NZ_LIGK01000034.1"/>
</dbReference>
<evidence type="ECO:0000313" key="2">
    <source>
        <dbReference type="EMBL" id="RAK13867.1"/>
    </source>
</evidence>
<sequence length="310" mass="34708">MNSSSGTIQKGRRDRLRTGIALAIMRRRNRLRGDNSPRPLFVIGSGRSGNTLVRRVLMATGAIHIPPETFVLGEIIEMWPRLKSLMWREKVWLFCAHFEKHPHFADFGLGSLNDFAIQALGMSDRSLPALITAFYRYLAQAENSDASRWGDKTPYNTFHLPALRAAFPDAQFLWLTRDGRDAALSYVEAGLYQDFPTAARRWVDANRACETLARTGADVFRQSYETLVTAPQASFCDICDWAALPFDPAMLSAPAARLGDVEVHAHHGNVKSPISAASVGRWKTRLRGEDLAQAPDDFPVMLERMGYDPQ</sequence>
<keyword evidence="3" id="KW-1185">Reference proteome</keyword>
<dbReference type="PANTHER" id="PTHR12788:SF10">
    <property type="entry name" value="PROTEIN-TYROSINE SULFOTRANSFERASE"/>
    <property type="match status" value="1"/>
</dbReference>
<proteinExistence type="predicted"/>
<accession>A0A327Y0C7</accession>
<dbReference type="AlphaFoldDB" id="A0A327Y0C7"/>
<dbReference type="EMBL" id="QLMG01000033">
    <property type="protein sequence ID" value="RAK13867.1"/>
    <property type="molecule type" value="Genomic_DNA"/>
</dbReference>
<protein>
    <submittedName>
        <fullName evidence="2">Sulfotransferase family protein</fullName>
    </submittedName>
</protein>
<dbReference type="Pfam" id="PF13469">
    <property type="entry name" value="Sulfotransfer_3"/>
    <property type="match status" value="1"/>
</dbReference>
<dbReference type="GO" id="GO:0008476">
    <property type="term" value="F:protein-tyrosine sulfotransferase activity"/>
    <property type="evidence" value="ECO:0007669"/>
    <property type="project" value="InterPro"/>
</dbReference>
<reference evidence="2 3" key="1">
    <citation type="submission" date="2018-06" db="EMBL/GenBank/DDBJ databases">
        <title>Genomic Encyclopedia of Archaeal and Bacterial Type Strains, Phase II (KMG-II): from individual species to whole genera.</title>
        <authorList>
            <person name="Goeker M."/>
        </authorList>
    </citation>
    <scope>NUCLEOTIDE SEQUENCE [LARGE SCALE GENOMIC DNA]</scope>
    <source>
        <strain evidence="2 3">DSM 22011</strain>
    </source>
</reference>
<dbReference type="SUPFAM" id="SSF52540">
    <property type="entry name" value="P-loop containing nucleoside triphosphate hydrolases"/>
    <property type="match status" value="1"/>
</dbReference>